<name>A0A5P9CNR0_9VIBR</name>
<dbReference type="OrthoDB" id="9149244at2"/>
<reference evidence="2 3" key="1">
    <citation type="submission" date="2019-10" db="EMBL/GenBank/DDBJ databases">
        <title>Complete genome sequence of Vibrio sp. strain THAF100, isolated from non-filtered water from the water column of tank 6 of a marine aquarium containing stony-coral fragments. Water maintained at 26 degree C.</title>
        <authorList>
            <person name="Ruckert C."/>
            <person name="Franco A."/>
            <person name="Kalinowski J."/>
            <person name="Glaeser S."/>
        </authorList>
    </citation>
    <scope>NUCLEOTIDE SEQUENCE [LARGE SCALE GENOMIC DNA]</scope>
    <source>
        <strain evidence="2 3">THAF100</strain>
        <plasmid evidence="3">pthaf100_a</plasmid>
    </source>
</reference>
<dbReference type="KEGG" id="vaq:FIV01_15805"/>
<proteinExistence type="predicted"/>
<keyword evidence="3" id="KW-1185">Reference proteome</keyword>
<dbReference type="AlphaFoldDB" id="A0A5P9CNR0"/>
<dbReference type="EMBL" id="CP045351">
    <property type="protein sequence ID" value="QFT27854.1"/>
    <property type="molecule type" value="Genomic_DNA"/>
</dbReference>
<keyword evidence="1" id="KW-0812">Transmembrane</keyword>
<keyword evidence="1" id="KW-1133">Transmembrane helix</keyword>
<organism evidence="2 3">
    <name type="scientific">Vibrio aquimaris</name>
    <dbReference type="NCBI Taxonomy" id="2587862"/>
    <lineage>
        <taxon>Bacteria</taxon>
        <taxon>Pseudomonadati</taxon>
        <taxon>Pseudomonadota</taxon>
        <taxon>Gammaproteobacteria</taxon>
        <taxon>Vibrionales</taxon>
        <taxon>Vibrionaceae</taxon>
        <taxon>Vibrio</taxon>
    </lineage>
</organism>
<feature type="transmembrane region" description="Helical" evidence="1">
    <location>
        <begin position="92"/>
        <end position="110"/>
    </location>
</feature>
<accession>A0A5P9CNR0</accession>
<evidence type="ECO:0000313" key="3">
    <source>
        <dbReference type="Proteomes" id="UP000326936"/>
    </source>
</evidence>
<sequence>MNIALSAFFILLLILPGYIYLNAYERRENNTLEKKPFEASSATAIVCAFVIQFIYAGIVHSLLNPIDFALCLKILSGTKLTSDEVSQLTPDIWIVGIYFIVLFYASHGAGKLMQSQVFKYNPYKDSKFAFDTPWYYELKGFLSREKDAQFIKISATQDTSEGTYLYYGMLQDFYLTKDGQLDRLVISEATRRHIKDDETPVNVAETSDNRFYEIKGDRLIIKYENIINLNVEYYYITQKSKCTIKEYD</sequence>
<feature type="transmembrane region" description="Helical" evidence="1">
    <location>
        <begin position="36"/>
        <end position="58"/>
    </location>
</feature>
<geneLocation type="plasmid" evidence="3">
    <name>pthaf100_a</name>
</geneLocation>
<feature type="transmembrane region" description="Helical" evidence="1">
    <location>
        <begin position="6"/>
        <end position="24"/>
    </location>
</feature>
<dbReference type="RefSeq" id="WP_152431928.1">
    <property type="nucleotide sequence ID" value="NZ_CBCSDK010000010.1"/>
</dbReference>
<protein>
    <submittedName>
        <fullName evidence="2">Uncharacterized protein</fullName>
    </submittedName>
</protein>
<evidence type="ECO:0000313" key="2">
    <source>
        <dbReference type="EMBL" id="QFT27854.1"/>
    </source>
</evidence>
<dbReference type="Proteomes" id="UP000326936">
    <property type="component" value="Plasmid pTHAF100_a"/>
</dbReference>
<evidence type="ECO:0000256" key="1">
    <source>
        <dbReference type="SAM" id="Phobius"/>
    </source>
</evidence>
<gene>
    <name evidence="2" type="ORF">FIV01_15805</name>
</gene>
<keyword evidence="1" id="KW-0472">Membrane</keyword>
<keyword evidence="2" id="KW-0614">Plasmid</keyword>